<dbReference type="EMBL" id="JW868838">
    <property type="protein sequence ID" value="AFP01356.1"/>
    <property type="molecule type" value="mRNA"/>
</dbReference>
<gene>
    <name evidence="9" type="primary">LOC103183269</name>
</gene>
<evidence type="ECO:0000256" key="1">
    <source>
        <dbReference type="ARBA" id="ARBA00004613"/>
    </source>
</evidence>
<dbReference type="AlphaFoldDB" id="V9KRJ1"/>
<evidence type="ECO:0000313" key="8">
    <source>
        <dbReference type="EMBL" id="AFP01356.1"/>
    </source>
</evidence>
<protein>
    <submittedName>
        <fullName evidence="9">C1q and TNF related 9</fullName>
    </submittedName>
    <submittedName>
        <fullName evidence="8">Complement C1q tumor necrosis factor-related protein 9B-like protein</fullName>
    </submittedName>
</protein>
<feature type="compositionally biased region" description="Low complexity" evidence="5">
    <location>
        <begin position="165"/>
        <end position="177"/>
    </location>
</feature>
<reference evidence="10" key="2">
    <citation type="journal article" date="2007" name="PLoS Biol.">
        <title>Survey sequencing and comparative analysis of the elephant shark (Callorhinchus milii) genome.</title>
        <authorList>
            <person name="Venkatesh B."/>
            <person name="Kirkness E.F."/>
            <person name="Loh Y.H."/>
            <person name="Halpern A.L."/>
            <person name="Lee A.P."/>
            <person name="Johnson J."/>
            <person name="Dandona N."/>
            <person name="Viswanathan L.D."/>
            <person name="Tay A."/>
            <person name="Venter J.C."/>
            <person name="Strausberg R.L."/>
            <person name="Brenner S."/>
        </authorList>
    </citation>
    <scope>NUCLEOTIDE SEQUENCE [LARGE SCALE GENOMIC DNA]</scope>
</reference>
<dbReference type="Pfam" id="PF00386">
    <property type="entry name" value="C1q"/>
    <property type="match status" value="1"/>
</dbReference>
<dbReference type="SMART" id="SM00110">
    <property type="entry name" value="C1Q"/>
    <property type="match status" value="1"/>
</dbReference>
<feature type="domain" description="C1q" evidence="7">
    <location>
        <begin position="194"/>
        <end position="329"/>
    </location>
</feature>
<dbReference type="Pfam" id="PF01391">
    <property type="entry name" value="Collagen"/>
    <property type="match status" value="2"/>
</dbReference>
<dbReference type="STRING" id="7868.ENSCMIP00000021026"/>
<reference evidence="9" key="4">
    <citation type="submission" date="2025-05" db="UniProtKB">
        <authorList>
            <consortium name="Ensembl"/>
        </authorList>
    </citation>
    <scope>IDENTIFICATION</scope>
</reference>
<keyword evidence="3 6" id="KW-0732">Signal</keyword>
<dbReference type="InterPro" id="IPR008160">
    <property type="entry name" value="Collagen"/>
</dbReference>
<dbReference type="FunFam" id="2.60.120.40:FF:000001">
    <property type="entry name" value="Complement C1q B chain"/>
    <property type="match status" value="1"/>
</dbReference>
<evidence type="ECO:0000259" key="7">
    <source>
        <dbReference type="PROSITE" id="PS50871"/>
    </source>
</evidence>
<dbReference type="PANTHER" id="PTHR15427">
    <property type="entry name" value="EMILIN ELASTIN MICROFIBRIL INTERFACE-LOCATED PROTEIN ELASTIN MICROFIBRIL INTERFACER"/>
    <property type="match status" value="1"/>
</dbReference>
<dbReference type="Proteomes" id="UP000314986">
    <property type="component" value="Unassembled WGS sequence"/>
</dbReference>
<reference evidence="10" key="1">
    <citation type="journal article" date="2006" name="Science">
        <title>Ancient noncoding elements conserved in the human genome.</title>
        <authorList>
            <person name="Venkatesh B."/>
            <person name="Kirkness E.F."/>
            <person name="Loh Y.H."/>
            <person name="Halpern A.L."/>
            <person name="Lee A.P."/>
            <person name="Johnson J."/>
            <person name="Dandona N."/>
            <person name="Viswanathan L.D."/>
            <person name="Tay A."/>
            <person name="Venter J.C."/>
            <person name="Strausberg R.L."/>
            <person name="Brenner S."/>
        </authorList>
    </citation>
    <scope>NUCLEOTIDE SEQUENCE [LARGE SCALE GENOMIC DNA]</scope>
</reference>
<feature type="signal peptide" evidence="6">
    <location>
        <begin position="1"/>
        <end position="15"/>
    </location>
</feature>
<evidence type="ECO:0000256" key="4">
    <source>
        <dbReference type="ARBA" id="ARBA00023119"/>
    </source>
</evidence>
<evidence type="ECO:0000256" key="2">
    <source>
        <dbReference type="ARBA" id="ARBA00022525"/>
    </source>
</evidence>
<feature type="compositionally biased region" description="Basic and acidic residues" evidence="5">
    <location>
        <begin position="39"/>
        <end position="54"/>
    </location>
</feature>
<keyword evidence="4" id="KW-0176">Collagen</keyword>
<accession>V9KRJ1</accession>
<dbReference type="PANTHER" id="PTHR15427:SF21">
    <property type="entry name" value="COMPLEMENT C1Q AND TUMOR NECROSIS FACTOR-RELATED PROTEIN 9A"/>
    <property type="match status" value="1"/>
</dbReference>
<dbReference type="InterPro" id="IPR008983">
    <property type="entry name" value="Tumour_necrosis_fac-like_dom"/>
</dbReference>
<evidence type="ECO:0000313" key="10">
    <source>
        <dbReference type="Proteomes" id="UP000314986"/>
    </source>
</evidence>
<dbReference type="GO" id="GO:0005576">
    <property type="term" value="C:extracellular region"/>
    <property type="evidence" value="ECO:0007669"/>
    <property type="project" value="UniProtKB-SubCell"/>
</dbReference>
<reference evidence="8 10" key="3">
    <citation type="journal article" date="2014" name="Nature">
        <title>Elephant shark genome provides unique insights into gnathostome evolution.</title>
        <authorList>
            <consortium name="International Elephant Shark Genome Sequencing Consortium"/>
            <person name="Venkatesh B."/>
            <person name="Lee A.P."/>
            <person name="Ravi V."/>
            <person name="Maurya A.K."/>
            <person name="Lian M.M."/>
            <person name="Swann J.B."/>
            <person name="Ohta Y."/>
            <person name="Flajnik M.F."/>
            <person name="Sutoh Y."/>
            <person name="Kasahara M."/>
            <person name="Hoon S."/>
            <person name="Gangu V."/>
            <person name="Roy S.W."/>
            <person name="Irimia M."/>
            <person name="Korzh V."/>
            <person name="Kondrychyn I."/>
            <person name="Lim Z.W."/>
            <person name="Tay B.H."/>
            <person name="Tohari S."/>
            <person name="Kong K.W."/>
            <person name="Ho S."/>
            <person name="Lorente-Galdos B."/>
            <person name="Quilez J."/>
            <person name="Marques-Bonet T."/>
            <person name="Raney B.J."/>
            <person name="Ingham P.W."/>
            <person name="Tay A."/>
            <person name="Hillier L.W."/>
            <person name="Minx P."/>
            <person name="Boehm T."/>
            <person name="Wilson R.K."/>
            <person name="Brenner S."/>
            <person name="Warren W.C."/>
        </authorList>
    </citation>
    <scope>NUCLEOTIDE SEQUENCE</scope>
    <source>
        <tissue evidence="8">Kidney</tissue>
    </source>
</reference>
<dbReference type="KEGG" id="cmk:103183269"/>
<proteinExistence type="evidence at transcript level"/>
<dbReference type="Ensembl" id="ENSCMIT00000021409.1">
    <property type="protein sequence ID" value="ENSCMIP00000021026.1"/>
    <property type="gene ID" value="ENSCMIG00000009652.1"/>
</dbReference>
<evidence type="ECO:0000256" key="3">
    <source>
        <dbReference type="ARBA" id="ARBA00022729"/>
    </source>
</evidence>
<dbReference type="OMA" id="NWLYADE"/>
<comment type="subcellular location">
    <subcellularLocation>
        <location evidence="1">Secreted</location>
    </subcellularLocation>
</comment>
<evidence type="ECO:0000313" key="9">
    <source>
        <dbReference type="Ensembl" id="ENSCMIP00000021026.1"/>
    </source>
</evidence>
<dbReference type="InterPro" id="IPR050392">
    <property type="entry name" value="Collagen/C1q_domain"/>
</dbReference>
<dbReference type="OrthoDB" id="5875591at2759"/>
<dbReference type="GeneID" id="103183269"/>
<feature type="region of interest" description="Disordered" evidence="5">
    <location>
        <begin position="26"/>
        <end position="191"/>
    </location>
</feature>
<feature type="chain" id="PRO_5044739566" evidence="6">
    <location>
        <begin position="16"/>
        <end position="329"/>
    </location>
</feature>
<dbReference type="PROSITE" id="PS50871">
    <property type="entry name" value="C1Q"/>
    <property type="match status" value="1"/>
</dbReference>
<dbReference type="SUPFAM" id="SSF49842">
    <property type="entry name" value="TNF-like"/>
    <property type="match status" value="1"/>
</dbReference>
<keyword evidence="2" id="KW-0964">Secreted</keyword>
<dbReference type="InterPro" id="IPR001073">
    <property type="entry name" value="C1q_dom"/>
</dbReference>
<sequence>MQSWLLVVLITLGNAEQLREETCLCGHPGIPGHNGTPGRDGRDGSKGDKGDTGEFGKCGQSGPNGAKGQPGETGPPGALGQKGRRGEHGGKGIPGKLGPKGIHGSVGHKGQKGEIGLQGQQGLKGDIGPQGIKGEKGTFGPQGSIGLPGSVGPIGNLGPKGDTGDQGPIGSPGIQGQKGDKGEIGEKGNTGDTHVLRHSAFSVGLTENFKLPRSGTPIKFTKIFYNNQNHYNTSTGKFTCEYSGVYYFVYHITVYVKHVRVCLYKNGMRMLHTFDSYQNSEDQASGGALLQLQDGDKVWLQAIDGEFFNGLFADTNDDTVFTGFLLFTE</sequence>
<dbReference type="PRINTS" id="PR00007">
    <property type="entry name" value="COMPLEMNTC1Q"/>
</dbReference>
<evidence type="ECO:0000256" key="6">
    <source>
        <dbReference type="SAM" id="SignalP"/>
    </source>
</evidence>
<dbReference type="GeneTree" id="ENSGT00940000154936"/>
<dbReference type="Gene3D" id="2.60.120.40">
    <property type="match status" value="1"/>
</dbReference>
<name>V9KRJ1_CALMI</name>
<dbReference type="GO" id="GO:0005581">
    <property type="term" value="C:collagen trimer"/>
    <property type="evidence" value="ECO:0007669"/>
    <property type="project" value="UniProtKB-KW"/>
</dbReference>
<evidence type="ECO:0000256" key="5">
    <source>
        <dbReference type="SAM" id="MobiDB-lite"/>
    </source>
</evidence>
<organism evidence="8">
    <name type="scientific">Callorhinchus milii</name>
    <name type="common">Ghost shark</name>
    <dbReference type="NCBI Taxonomy" id="7868"/>
    <lineage>
        <taxon>Eukaryota</taxon>
        <taxon>Metazoa</taxon>
        <taxon>Chordata</taxon>
        <taxon>Craniata</taxon>
        <taxon>Vertebrata</taxon>
        <taxon>Chondrichthyes</taxon>
        <taxon>Holocephali</taxon>
        <taxon>Chimaeriformes</taxon>
        <taxon>Callorhinchidae</taxon>
        <taxon>Callorhinchus</taxon>
    </lineage>
</organism>
<feature type="compositionally biased region" description="Low complexity" evidence="5">
    <location>
        <begin position="94"/>
        <end position="103"/>
    </location>
</feature>
<keyword evidence="10" id="KW-1185">Reference proteome</keyword>